<dbReference type="EMBL" id="GBEZ01017415">
    <property type="protein sequence ID" value="JAC68914.1"/>
    <property type="molecule type" value="Transcribed_RNA"/>
</dbReference>
<feature type="non-terminal residue" evidence="2">
    <location>
        <position position="1"/>
    </location>
</feature>
<organism evidence="2">
    <name type="scientific">Tetraselmis sp. GSL018</name>
    <dbReference type="NCBI Taxonomy" id="582737"/>
    <lineage>
        <taxon>Eukaryota</taxon>
        <taxon>Viridiplantae</taxon>
        <taxon>Chlorophyta</taxon>
        <taxon>core chlorophytes</taxon>
        <taxon>Chlorodendrophyceae</taxon>
        <taxon>Chlorodendrales</taxon>
        <taxon>Chlorodendraceae</taxon>
        <taxon>Tetraselmis</taxon>
    </lineage>
</organism>
<evidence type="ECO:0000256" key="1">
    <source>
        <dbReference type="SAM" id="MobiDB-lite"/>
    </source>
</evidence>
<sequence>ALSQQMRLAASAPRKKRGWGRSFLPECCLPPRAARGCRDRIHALGGQRMRREVGDKLGGAGCSAMAVVNSRKRPSLNPSPPKIPIGFPAPGELLPGWSSL</sequence>
<proteinExistence type="predicted"/>
<protein>
    <submittedName>
        <fullName evidence="2">Uncharacterized protein</fullName>
    </submittedName>
</protein>
<feature type="non-terminal residue" evidence="2">
    <location>
        <position position="100"/>
    </location>
</feature>
<evidence type="ECO:0000313" key="2">
    <source>
        <dbReference type="EMBL" id="JAC68914.1"/>
    </source>
</evidence>
<accession>A0A061RDP2</accession>
<dbReference type="AlphaFoldDB" id="A0A061RDP2"/>
<gene>
    <name evidence="2" type="ORF">TSPGSL018_7638</name>
</gene>
<name>A0A061RDP2_9CHLO</name>
<feature type="region of interest" description="Disordered" evidence="1">
    <location>
        <begin position="71"/>
        <end position="100"/>
    </location>
</feature>
<reference evidence="2" key="1">
    <citation type="submission" date="2014-05" db="EMBL/GenBank/DDBJ databases">
        <title>The transcriptome of the halophilic microalga Tetraselmis sp. GSL018 isolated from the Great Salt Lake, Utah.</title>
        <authorList>
            <person name="Jinkerson R.E."/>
            <person name="D'Adamo S."/>
            <person name="Posewitz M.C."/>
        </authorList>
    </citation>
    <scope>NUCLEOTIDE SEQUENCE</scope>
    <source>
        <strain evidence="2">GSL018</strain>
    </source>
</reference>